<organism evidence="1">
    <name type="scientific">Sesamum latifolium</name>
    <dbReference type="NCBI Taxonomy" id="2727402"/>
    <lineage>
        <taxon>Eukaryota</taxon>
        <taxon>Viridiplantae</taxon>
        <taxon>Streptophyta</taxon>
        <taxon>Embryophyta</taxon>
        <taxon>Tracheophyta</taxon>
        <taxon>Spermatophyta</taxon>
        <taxon>Magnoliopsida</taxon>
        <taxon>eudicotyledons</taxon>
        <taxon>Gunneridae</taxon>
        <taxon>Pentapetalae</taxon>
        <taxon>asterids</taxon>
        <taxon>lamiids</taxon>
        <taxon>Lamiales</taxon>
        <taxon>Pedaliaceae</taxon>
        <taxon>Sesamum</taxon>
    </lineage>
</organism>
<gene>
    <name evidence="1" type="ORF">Slati_0841900</name>
</gene>
<reference evidence="1" key="2">
    <citation type="journal article" date="2024" name="Plant">
        <title>Genomic evolution and insights into agronomic trait innovations of Sesamum species.</title>
        <authorList>
            <person name="Miao H."/>
            <person name="Wang L."/>
            <person name="Qu L."/>
            <person name="Liu H."/>
            <person name="Sun Y."/>
            <person name="Le M."/>
            <person name="Wang Q."/>
            <person name="Wei S."/>
            <person name="Zheng Y."/>
            <person name="Lin W."/>
            <person name="Duan Y."/>
            <person name="Cao H."/>
            <person name="Xiong S."/>
            <person name="Wang X."/>
            <person name="Wei L."/>
            <person name="Li C."/>
            <person name="Ma Q."/>
            <person name="Ju M."/>
            <person name="Zhao R."/>
            <person name="Li G."/>
            <person name="Mu C."/>
            <person name="Tian Q."/>
            <person name="Mei H."/>
            <person name="Zhang T."/>
            <person name="Gao T."/>
            <person name="Zhang H."/>
        </authorList>
    </citation>
    <scope>NUCLEOTIDE SEQUENCE</scope>
    <source>
        <strain evidence="1">KEN1</strain>
    </source>
</reference>
<accession>A0AAW2XQ11</accession>
<proteinExistence type="predicted"/>
<reference evidence="1" key="1">
    <citation type="submission" date="2020-06" db="EMBL/GenBank/DDBJ databases">
        <authorList>
            <person name="Li T."/>
            <person name="Hu X."/>
            <person name="Zhang T."/>
            <person name="Song X."/>
            <person name="Zhang H."/>
            <person name="Dai N."/>
            <person name="Sheng W."/>
            <person name="Hou X."/>
            <person name="Wei L."/>
        </authorList>
    </citation>
    <scope>NUCLEOTIDE SEQUENCE</scope>
    <source>
        <strain evidence="1">KEN1</strain>
        <tissue evidence="1">Leaf</tissue>
    </source>
</reference>
<name>A0AAW2XQ11_9LAMI</name>
<dbReference type="AlphaFoldDB" id="A0AAW2XQ11"/>
<comment type="caution">
    <text evidence="1">The sequence shown here is derived from an EMBL/GenBank/DDBJ whole genome shotgun (WGS) entry which is preliminary data.</text>
</comment>
<evidence type="ECO:0000313" key="1">
    <source>
        <dbReference type="EMBL" id="KAL0455027.1"/>
    </source>
</evidence>
<sequence length="98" mass="10711">MPADTQVRKRPSNTDSYRLGIAKLFVWKLAGCVGMLSTKYDIISRMFGHGDIRATIRPPCAWAGDKCVKQSALSLEICKTVSIASMLGVGNTSKKFQS</sequence>
<protein>
    <submittedName>
        <fullName evidence="1">Uncharacterized protein</fullName>
    </submittedName>
</protein>
<dbReference type="EMBL" id="JACGWN010000003">
    <property type="protein sequence ID" value="KAL0455027.1"/>
    <property type="molecule type" value="Genomic_DNA"/>
</dbReference>